<dbReference type="InterPro" id="IPR015590">
    <property type="entry name" value="Aldehyde_DH_dom"/>
</dbReference>
<organism evidence="3 4">
    <name type="scientific">Leptotrombidium deliense</name>
    <dbReference type="NCBI Taxonomy" id="299467"/>
    <lineage>
        <taxon>Eukaryota</taxon>
        <taxon>Metazoa</taxon>
        <taxon>Ecdysozoa</taxon>
        <taxon>Arthropoda</taxon>
        <taxon>Chelicerata</taxon>
        <taxon>Arachnida</taxon>
        <taxon>Acari</taxon>
        <taxon>Acariformes</taxon>
        <taxon>Trombidiformes</taxon>
        <taxon>Prostigmata</taxon>
        <taxon>Anystina</taxon>
        <taxon>Parasitengona</taxon>
        <taxon>Trombiculoidea</taxon>
        <taxon>Trombiculidae</taxon>
        <taxon>Leptotrombidium</taxon>
    </lineage>
</organism>
<dbReference type="EMBL" id="NCKV01045660">
    <property type="protein sequence ID" value="RWS18123.1"/>
    <property type="molecule type" value="Genomic_DNA"/>
</dbReference>
<evidence type="ECO:0000313" key="3">
    <source>
        <dbReference type="EMBL" id="RWS18123.1"/>
    </source>
</evidence>
<feature type="domain" description="Aldehyde dehydrogenase" evidence="2">
    <location>
        <begin position="2"/>
        <end position="77"/>
    </location>
</feature>
<feature type="non-terminal residue" evidence="3">
    <location>
        <position position="85"/>
    </location>
</feature>
<name>A0A443RS65_9ACAR</name>
<dbReference type="GO" id="GO:0016620">
    <property type="term" value="F:oxidoreductase activity, acting on the aldehyde or oxo group of donors, NAD or NADP as acceptor"/>
    <property type="evidence" value="ECO:0007669"/>
    <property type="project" value="InterPro"/>
</dbReference>
<evidence type="ECO:0000256" key="1">
    <source>
        <dbReference type="ARBA" id="ARBA00023002"/>
    </source>
</evidence>
<keyword evidence="1" id="KW-0560">Oxidoreductase</keyword>
<dbReference type="STRING" id="299467.A0A443RS65"/>
<dbReference type="PANTHER" id="PTHR11699">
    <property type="entry name" value="ALDEHYDE DEHYDROGENASE-RELATED"/>
    <property type="match status" value="1"/>
</dbReference>
<dbReference type="Pfam" id="PF00171">
    <property type="entry name" value="Aldedh"/>
    <property type="match status" value="1"/>
</dbReference>
<dbReference type="Gene3D" id="3.40.309.10">
    <property type="entry name" value="Aldehyde Dehydrogenase, Chain A, domain 2"/>
    <property type="match status" value="1"/>
</dbReference>
<proteinExistence type="predicted"/>
<sequence>MAVIAAHQGVLFNQGQCCIAASRCFVQEGIYDTFVARSREIIETIILGDPYDSKTTQGPRIDETQFNKTTRKHKLFKNNKTRTDN</sequence>
<dbReference type="PROSITE" id="PS00070">
    <property type="entry name" value="ALDEHYDE_DEHYDR_CYS"/>
    <property type="match status" value="1"/>
</dbReference>
<dbReference type="InterPro" id="IPR016163">
    <property type="entry name" value="Ald_DH_C"/>
</dbReference>
<comment type="caution">
    <text evidence="3">The sequence shown here is derived from an EMBL/GenBank/DDBJ whole genome shotgun (WGS) entry which is preliminary data.</text>
</comment>
<dbReference type="Proteomes" id="UP000288716">
    <property type="component" value="Unassembled WGS sequence"/>
</dbReference>
<dbReference type="OrthoDB" id="310895at2759"/>
<dbReference type="AlphaFoldDB" id="A0A443RS65"/>
<keyword evidence="4" id="KW-1185">Reference proteome</keyword>
<dbReference type="SUPFAM" id="SSF53720">
    <property type="entry name" value="ALDH-like"/>
    <property type="match status" value="1"/>
</dbReference>
<evidence type="ECO:0000259" key="2">
    <source>
        <dbReference type="Pfam" id="PF00171"/>
    </source>
</evidence>
<reference evidence="3 4" key="1">
    <citation type="journal article" date="2018" name="Gigascience">
        <title>Genomes of trombidid mites reveal novel predicted allergens and laterally-transferred genes associated with secondary metabolism.</title>
        <authorList>
            <person name="Dong X."/>
            <person name="Chaisiri K."/>
            <person name="Xia D."/>
            <person name="Armstrong S.D."/>
            <person name="Fang Y."/>
            <person name="Donnelly M.J."/>
            <person name="Kadowaki T."/>
            <person name="McGarry J.W."/>
            <person name="Darby A.C."/>
            <person name="Makepeace B.L."/>
        </authorList>
    </citation>
    <scope>NUCLEOTIDE SEQUENCE [LARGE SCALE GENOMIC DNA]</scope>
    <source>
        <strain evidence="3">UoL-UT</strain>
    </source>
</reference>
<dbReference type="InterPro" id="IPR016160">
    <property type="entry name" value="Ald_DH_CS_CYS"/>
</dbReference>
<evidence type="ECO:0000313" key="4">
    <source>
        <dbReference type="Proteomes" id="UP000288716"/>
    </source>
</evidence>
<protein>
    <submittedName>
        <fullName evidence="3">Aldehyde dehydrogenase family 1 member A3-like isoform X2</fullName>
    </submittedName>
</protein>
<gene>
    <name evidence="3" type="ORF">B4U80_06761</name>
</gene>
<dbReference type="InterPro" id="IPR016161">
    <property type="entry name" value="Ald_DH/histidinol_DH"/>
</dbReference>
<accession>A0A443RS65</accession>
<dbReference type="VEuPathDB" id="VectorBase:LDEU013917"/>